<dbReference type="InterPro" id="IPR036937">
    <property type="entry name" value="Adhesion_dom_fimbrial_sf"/>
</dbReference>
<feature type="chain" id="PRO_5042694349" evidence="1">
    <location>
        <begin position="25"/>
        <end position="327"/>
    </location>
</feature>
<sequence>MLIFNKINSFAILFLFLLSFQSVAAVNNCIPSSGATTIEQELTFDITNSSTSIPNGTLLTSALSSYISVRCEFTGSSSTTNAVYFKNTMPTAIKTLLINSGVSVTQQNAISSPSPVTITNPTVPNIYLGYWSQPETGITRNIAFMYNFYVYKGANALKPFDTGLFLLGTHVDYLGKDLGGPTYVRIKGNLTLLCPAPAVNITASNGGSVNFDSISPKQMNAGEVVSRTFNLGMSVPQDCETGLNISVRFEPNNNTVLGGKYLDMGNGLQTLLTRNSTDINYNESYSIGEIMPQSPINVPFTATLSKIAGSTIASGPFSKTVRVVVSY</sequence>
<organism evidence="4 6">
    <name type="scientific">Providencia rettgeri</name>
    <dbReference type="NCBI Taxonomy" id="587"/>
    <lineage>
        <taxon>Bacteria</taxon>
        <taxon>Pseudomonadati</taxon>
        <taxon>Pseudomonadota</taxon>
        <taxon>Gammaproteobacteria</taxon>
        <taxon>Enterobacterales</taxon>
        <taxon>Morganellaceae</taxon>
        <taxon>Providencia</taxon>
    </lineage>
</organism>
<dbReference type="InterPro" id="IPR008966">
    <property type="entry name" value="Adhesion_dom_sf"/>
</dbReference>
<dbReference type="GO" id="GO:0007155">
    <property type="term" value="P:cell adhesion"/>
    <property type="evidence" value="ECO:0007669"/>
    <property type="project" value="InterPro"/>
</dbReference>
<dbReference type="EMBL" id="CAHPSF010000009">
    <property type="protein sequence ID" value="CAB5705787.1"/>
    <property type="molecule type" value="Genomic_DNA"/>
</dbReference>
<dbReference type="SUPFAM" id="SSF49401">
    <property type="entry name" value="Bacterial adhesins"/>
    <property type="match status" value="1"/>
</dbReference>
<gene>
    <name evidence="3" type="ORF">GHA_03076</name>
    <name evidence="4" type="ORF">KYI77_17430</name>
    <name evidence="5" type="ORF">OGX73_16980</name>
</gene>
<dbReference type="Gene3D" id="2.60.40.1090">
    <property type="entry name" value="Fimbrial-type adhesion domain"/>
    <property type="match status" value="1"/>
</dbReference>
<evidence type="ECO:0000313" key="3">
    <source>
        <dbReference type="EMBL" id="CAB5705787.1"/>
    </source>
</evidence>
<reference evidence="3" key="1">
    <citation type="submission" date="2020-05" db="EMBL/GenBank/DDBJ databases">
        <authorList>
            <person name="Delgado-Blas J."/>
        </authorList>
    </citation>
    <scope>NUCLEOTIDE SEQUENCE</scope>
    <source>
        <strain evidence="3">BB1453</strain>
    </source>
</reference>
<comment type="caution">
    <text evidence="4">The sequence shown here is derived from an EMBL/GenBank/DDBJ whole genome shotgun (WGS) entry which is preliminary data.</text>
</comment>
<feature type="domain" description="Fimbrial-type adhesion" evidence="2">
    <location>
        <begin position="202"/>
        <end position="327"/>
    </location>
</feature>
<dbReference type="Proteomes" id="UP001155882">
    <property type="component" value="Unassembled WGS sequence"/>
</dbReference>
<dbReference type="InterPro" id="IPR000259">
    <property type="entry name" value="Adhesion_dom_fimbrial"/>
</dbReference>
<dbReference type="EMBL" id="JAHWLI010000068">
    <property type="protein sequence ID" value="MBW3118229.1"/>
    <property type="molecule type" value="Genomic_DNA"/>
</dbReference>
<evidence type="ECO:0000259" key="2">
    <source>
        <dbReference type="Pfam" id="PF00419"/>
    </source>
</evidence>
<feature type="signal peptide" evidence="1">
    <location>
        <begin position="1"/>
        <end position="24"/>
    </location>
</feature>
<proteinExistence type="predicted"/>
<dbReference type="Pfam" id="PF00419">
    <property type="entry name" value="Fimbrial"/>
    <property type="match status" value="1"/>
</dbReference>
<dbReference type="Proteomes" id="UP001159001">
    <property type="component" value="Unassembled WGS sequence"/>
</dbReference>
<dbReference type="Proteomes" id="UP000834611">
    <property type="component" value="Unassembled WGS sequence"/>
</dbReference>
<reference evidence="4" key="2">
    <citation type="submission" date="2021-07" db="EMBL/GenBank/DDBJ databases">
        <authorList>
            <person name="Stanton E."/>
        </authorList>
    </citation>
    <scope>NUCLEOTIDE SEQUENCE</scope>
    <source>
        <strain evidence="4">2021EL-01139</strain>
    </source>
</reference>
<evidence type="ECO:0000256" key="1">
    <source>
        <dbReference type="SAM" id="SignalP"/>
    </source>
</evidence>
<evidence type="ECO:0000313" key="6">
    <source>
        <dbReference type="Proteomes" id="UP001155882"/>
    </source>
</evidence>
<evidence type="ECO:0000313" key="4">
    <source>
        <dbReference type="EMBL" id="MBW3118229.1"/>
    </source>
</evidence>
<dbReference type="GO" id="GO:0009289">
    <property type="term" value="C:pilus"/>
    <property type="evidence" value="ECO:0007669"/>
    <property type="project" value="InterPro"/>
</dbReference>
<evidence type="ECO:0000313" key="5">
    <source>
        <dbReference type="EMBL" id="MDI9094319.1"/>
    </source>
</evidence>
<dbReference type="AlphaFoldDB" id="A0A2A5Q468"/>
<dbReference type="EMBL" id="JAOWIN010000013">
    <property type="protein sequence ID" value="MDI9094319.1"/>
    <property type="molecule type" value="Genomic_DNA"/>
</dbReference>
<reference evidence="5" key="3">
    <citation type="submission" date="2022-10" db="EMBL/GenBank/DDBJ databases">
        <title>Bacterial isolates recovered from the One Health project in Brazil.</title>
        <authorList>
            <person name="Valiatti T.B."/>
            <person name="Santos F."/>
            <person name="Cayo R."/>
            <person name="Gales A.C."/>
        </authorList>
    </citation>
    <scope>NUCLEOTIDE SEQUENCE</scope>
    <source>
        <strain evidence="5">PVR188</strain>
    </source>
</reference>
<protein>
    <submittedName>
        <fullName evidence="4">Fimbrial protein</fullName>
    </submittedName>
</protein>
<dbReference type="RefSeq" id="WP_096864370.1">
    <property type="nucleotide sequence ID" value="NZ_AP022371.1"/>
</dbReference>
<keyword evidence="1" id="KW-0732">Signal</keyword>
<accession>A0A2A5Q468</accession>
<name>A0A2A5Q468_PRORE</name>